<dbReference type="RefSeq" id="WP_038477784.1">
    <property type="nucleotide sequence ID" value="NZ_CP003923.1"/>
</dbReference>
<evidence type="ECO:0000313" key="2">
    <source>
        <dbReference type="Proteomes" id="UP000027142"/>
    </source>
</evidence>
<proteinExistence type="predicted"/>
<dbReference type="KEGG" id="ble:BleG1_0950"/>
<organism evidence="1 2">
    <name type="scientific">Shouchella lehensis G1</name>
    <dbReference type="NCBI Taxonomy" id="1246626"/>
    <lineage>
        <taxon>Bacteria</taxon>
        <taxon>Bacillati</taxon>
        <taxon>Bacillota</taxon>
        <taxon>Bacilli</taxon>
        <taxon>Bacillales</taxon>
        <taxon>Bacillaceae</taxon>
        <taxon>Shouchella</taxon>
    </lineage>
</organism>
<dbReference type="HOGENOM" id="CLU_2056641_0_0_9"/>
<dbReference type="eggNOG" id="ENOG5030D0B">
    <property type="taxonomic scope" value="Bacteria"/>
</dbReference>
<dbReference type="AlphaFoldDB" id="A0A060LZ49"/>
<dbReference type="Proteomes" id="UP000027142">
    <property type="component" value="Chromosome"/>
</dbReference>
<reference evidence="1 2" key="1">
    <citation type="journal article" date="2014" name="Gene">
        <title>A comparative genomic analysis of the alkalitolerant soil bacterium Bacillus lehensis G1.</title>
        <authorList>
            <person name="Noor Y.M."/>
            <person name="Samsulrizal N.H."/>
            <person name="Jema'on N.A."/>
            <person name="Low K.O."/>
            <person name="Ramli A.N."/>
            <person name="Alias N.I."/>
            <person name="Damis S.I."/>
            <person name="Fuzi S.F."/>
            <person name="Isa M.N."/>
            <person name="Murad A.M."/>
            <person name="Raih M.F."/>
            <person name="Bakar F.D."/>
            <person name="Najimudin N."/>
            <person name="Mahadi N.M."/>
            <person name="Illias R.M."/>
        </authorList>
    </citation>
    <scope>NUCLEOTIDE SEQUENCE [LARGE SCALE GENOMIC DNA]</scope>
    <source>
        <strain evidence="1 2">G1</strain>
    </source>
</reference>
<protein>
    <submittedName>
        <fullName evidence="1">Uncharacterized protein</fullName>
    </submittedName>
</protein>
<dbReference type="PATRIC" id="fig|1246626.3.peg.957"/>
<keyword evidence="2" id="KW-1185">Reference proteome</keyword>
<evidence type="ECO:0000313" key="1">
    <source>
        <dbReference type="EMBL" id="AIC93558.1"/>
    </source>
</evidence>
<gene>
    <name evidence="1" type="ORF">BleG1_0950</name>
</gene>
<dbReference type="OrthoDB" id="2863632at2"/>
<dbReference type="STRING" id="1246626.BleG1_0950"/>
<sequence>MYVCKATCKTTLYIHVGKQDLNIEETKQLFESRYKKTITNTVKILRFENFKYWRNQYDEVAATATIEILVPDLKTTRYIEDYESMGCRTVRRILPTKGSGIQIISSEWLWPSRKKGYSN</sequence>
<dbReference type="EMBL" id="CP003923">
    <property type="protein sequence ID" value="AIC93558.1"/>
    <property type="molecule type" value="Genomic_DNA"/>
</dbReference>
<name>A0A060LZ49_9BACI</name>
<accession>A0A060LZ49</accession>